<dbReference type="InterPro" id="IPR029058">
    <property type="entry name" value="AB_hydrolase_fold"/>
</dbReference>
<reference evidence="6" key="1">
    <citation type="submission" date="2016-07" db="EMBL/GenBank/DDBJ databases">
        <authorList>
            <person name="Bretaudeau A."/>
        </authorList>
    </citation>
    <scope>NUCLEOTIDE SEQUENCE</scope>
    <source>
        <strain evidence="6">Rice</strain>
        <tissue evidence="6">Whole body</tissue>
    </source>
</reference>
<dbReference type="InterPro" id="IPR000734">
    <property type="entry name" value="TAG_lipase"/>
</dbReference>
<sequence>MQPLCKTTCRVSCKYDRSDLKQTNRIRIHHTKSNDNVLLDLWTRSDLDEASTYNPEEMNTYHLFTRQNPTLSEPILTNNELWLETTHYNASKRTVVLIHGWLDTVTSDFVTVLVQAILQAEDANVIAVDWSPGSGTINYPVAVLNTPISAHAVAKFLNWLNNVSGSRLEDYHIIGHGLGAHQAGIAGRILGGWVGYITALDPAFPGWVTNEDRFKPTDGMYTEAIHTNAGVLGYLSPVADADFYPNGGIDMPGCYSQECDHNRSYHYLAESIISGGFIGSRCYTHGSAMSGHCFLGGKLRMGGIHSKPGQTGIFFLRTNASPPYSRD</sequence>
<evidence type="ECO:0000256" key="4">
    <source>
        <dbReference type="RuleBase" id="RU004262"/>
    </source>
</evidence>
<dbReference type="GO" id="GO:0016042">
    <property type="term" value="P:lipid catabolic process"/>
    <property type="evidence" value="ECO:0007669"/>
    <property type="project" value="TreeGrafter"/>
</dbReference>
<dbReference type="InterPro" id="IPR013818">
    <property type="entry name" value="Lipase"/>
</dbReference>
<proteinExistence type="inferred from homology"/>
<comment type="subcellular location">
    <subcellularLocation>
        <location evidence="1">Secreted</location>
    </subcellularLocation>
</comment>
<dbReference type="Pfam" id="PF00151">
    <property type="entry name" value="Lipase"/>
    <property type="match status" value="1"/>
</dbReference>
<dbReference type="Gene3D" id="3.40.50.1820">
    <property type="entry name" value="alpha/beta hydrolase"/>
    <property type="match status" value="1"/>
</dbReference>
<accession>A0A2H1VGG1</accession>
<dbReference type="GO" id="GO:0005615">
    <property type="term" value="C:extracellular space"/>
    <property type="evidence" value="ECO:0007669"/>
    <property type="project" value="TreeGrafter"/>
</dbReference>
<name>A0A2H1VGG1_SPOFR</name>
<dbReference type="EMBL" id="ODYU01002163">
    <property type="protein sequence ID" value="SOQ39304.1"/>
    <property type="molecule type" value="Genomic_DNA"/>
</dbReference>
<comment type="similarity">
    <text evidence="2 4">Belongs to the AB hydrolase superfamily. Lipase family.</text>
</comment>
<organism evidence="6">
    <name type="scientific">Spodoptera frugiperda</name>
    <name type="common">Fall armyworm</name>
    <dbReference type="NCBI Taxonomy" id="7108"/>
    <lineage>
        <taxon>Eukaryota</taxon>
        <taxon>Metazoa</taxon>
        <taxon>Ecdysozoa</taxon>
        <taxon>Arthropoda</taxon>
        <taxon>Hexapoda</taxon>
        <taxon>Insecta</taxon>
        <taxon>Pterygota</taxon>
        <taxon>Neoptera</taxon>
        <taxon>Endopterygota</taxon>
        <taxon>Lepidoptera</taxon>
        <taxon>Glossata</taxon>
        <taxon>Ditrysia</taxon>
        <taxon>Noctuoidea</taxon>
        <taxon>Noctuidae</taxon>
        <taxon>Amphipyrinae</taxon>
        <taxon>Spodoptera</taxon>
    </lineage>
</organism>
<dbReference type="PANTHER" id="PTHR11610">
    <property type="entry name" value="LIPASE"/>
    <property type="match status" value="1"/>
</dbReference>
<dbReference type="CDD" id="cd00707">
    <property type="entry name" value="Pancreat_lipase_like"/>
    <property type="match status" value="1"/>
</dbReference>
<evidence type="ECO:0000313" key="6">
    <source>
        <dbReference type="EMBL" id="SOQ39304.1"/>
    </source>
</evidence>
<evidence type="ECO:0000256" key="3">
    <source>
        <dbReference type="ARBA" id="ARBA00022525"/>
    </source>
</evidence>
<evidence type="ECO:0000256" key="1">
    <source>
        <dbReference type="ARBA" id="ARBA00004613"/>
    </source>
</evidence>
<protein>
    <submittedName>
        <fullName evidence="6">SFRICE_013271</fullName>
    </submittedName>
</protein>
<keyword evidence="3" id="KW-0964">Secreted</keyword>
<dbReference type="SUPFAM" id="SSF53474">
    <property type="entry name" value="alpha/beta-Hydrolases"/>
    <property type="match status" value="1"/>
</dbReference>
<feature type="domain" description="Lipase" evidence="5">
    <location>
        <begin position="54"/>
        <end position="324"/>
    </location>
</feature>
<evidence type="ECO:0000259" key="5">
    <source>
        <dbReference type="Pfam" id="PF00151"/>
    </source>
</evidence>
<dbReference type="GO" id="GO:0016298">
    <property type="term" value="F:lipase activity"/>
    <property type="evidence" value="ECO:0007669"/>
    <property type="project" value="InterPro"/>
</dbReference>
<dbReference type="InterPro" id="IPR033906">
    <property type="entry name" value="Lipase_N"/>
</dbReference>
<dbReference type="AlphaFoldDB" id="A0A2H1VGG1"/>
<evidence type="ECO:0000256" key="2">
    <source>
        <dbReference type="ARBA" id="ARBA00010701"/>
    </source>
</evidence>
<dbReference type="PRINTS" id="PR00821">
    <property type="entry name" value="TAGLIPASE"/>
</dbReference>
<gene>
    <name evidence="6" type="ORF">SFRICE_013271</name>
</gene>